<dbReference type="GO" id="GO:0019693">
    <property type="term" value="P:ribose phosphate metabolic process"/>
    <property type="evidence" value="ECO:0007669"/>
    <property type="project" value="TreeGrafter"/>
</dbReference>
<evidence type="ECO:0000256" key="1">
    <source>
        <dbReference type="ARBA" id="ARBA00001936"/>
    </source>
</evidence>
<dbReference type="GO" id="GO:0006753">
    <property type="term" value="P:nucleoside phosphate metabolic process"/>
    <property type="evidence" value="ECO:0007669"/>
    <property type="project" value="TreeGrafter"/>
</dbReference>
<dbReference type="InterPro" id="IPR000086">
    <property type="entry name" value="NUDIX_hydrolase_dom"/>
</dbReference>
<dbReference type="SUPFAM" id="SSF55811">
    <property type="entry name" value="Nudix"/>
    <property type="match status" value="1"/>
</dbReference>
<organism evidence="6 7">
    <name type="scientific">Terrihabitans soli</name>
    <dbReference type="NCBI Taxonomy" id="708113"/>
    <lineage>
        <taxon>Bacteria</taxon>
        <taxon>Pseudomonadati</taxon>
        <taxon>Pseudomonadota</taxon>
        <taxon>Alphaproteobacteria</taxon>
        <taxon>Hyphomicrobiales</taxon>
        <taxon>Terrihabitans</taxon>
    </lineage>
</organism>
<gene>
    <name evidence="4 6" type="primary">rppH</name>
    <name evidence="4" type="synonym">nudH</name>
    <name evidence="6" type="ORF">IZ6_01560</name>
</gene>
<dbReference type="EC" id="3.6.1.-" evidence="4"/>
<evidence type="ECO:0000313" key="7">
    <source>
        <dbReference type="Proteomes" id="UP000515317"/>
    </source>
</evidence>
<evidence type="ECO:0000313" key="6">
    <source>
        <dbReference type="EMBL" id="BCJ89421.1"/>
    </source>
</evidence>
<dbReference type="PRINTS" id="PR00502">
    <property type="entry name" value="NUDIXFAMILY"/>
</dbReference>
<evidence type="ECO:0000256" key="4">
    <source>
        <dbReference type="HAMAP-Rule" id="MF_00298"/>
    </source>
</evidence>
<feature type="domain" description="Nudix hydrolase" evidence="5">
    <location>
        <begin position="5"/>
        <end position="156"/>
    </location>
</feature>
<dbReference type="NCBIfam" id="NF001938">
    <property type="entry name" value="PRK00714.1-5"/>
    <property type="match status" value="1"/>
</dbReference>
<dbReference type="PROSITE" id="PS51462">
    <property type="entry name" value="NUDIX"/>
    <property type="match status" value="1"/>
</dbReference>
<evidence type="ECO:0000256" key="3">
    <source>
        <dbReference type="ARBA" id="ARBA00022801"/>
    </source>
</evidence>
<accession>A0A6S6QQT5</accession>
<dbReference type="KEGG" id="tso:IZ6_01560"/>
<protein>
    <recommendedName>
        <fullName evidence="4">RNA pyrophosphohydrolase</fullName>
        <ecNumber evidence="4">3.6.1.-</ecNumber>
    </recommendedName>
    <alternativeName>
        <fullName evidence="4">(Di)nucleoside polyphosphate hydrolase</fullName>
    </alternativeName>
</protein>
<dbReference type="InterPro" id="IPR020476">
    <property type="entry name" value="Nudix_hydrolase"/>
</dbReference>
<comment type="cofactor">
    <cofactor evidence="4">
        <name>a divalent metal cation</name>
        <dbReference type="ChEBI" id="CHEBI:60240"/>
    </cofactor>
</comment>
<dbReference type="PROSITE" id="PS00893">
    <property type="entry name" value="NUDIX_BOX"/>
    <property type="match status" value="1"/>
</dbReference>
<dbReference type="PANTHER" id="PTHR11839:SF22">
    <property type="entry name" value="NUDIX HYDROLASE 26, CHLOROPLASTIC"/>
    <property type="match status" value="1"/>
</dbReference>
<comment type="function">
    <text evidence="4">Accelerates the degradation of transcripts by removing pyrophosphate from the 5'-end of triphosphorylated RNA, leading to a more labile monophosphorylated state that can stimulate subsequent ribonuclease cleavage.</text>
</comment>
<keyword evidence="7" id="KW-1185">Reference proteome</keyword>
<dbReference type="RefSeq" id="WP_222876132.1">
    <property type="nucleotide sequence ID" value="NZ_AP023361.1"/>
</dbReference>
<dbReference type="PANTHER" id="PTHR11839">
    <property type="entry name" value="UDP/ADP-SUGAR PYROPHOSPHATASE"/>
    <property type="match status" value="1"/>
</dbReference>
<dbReference type="Proteomes" id="UP000515317">
    <property type="component" value="Chromosome"/>
</dbReference>
<evidence type="ECO:0000256" key="2">
    <source>
        <dbReference type="ARBA" id="ARBA00001946"/>
    </source>
</evidence>
<keyword evidence="3 4" id="KW-0378">Hydrolase</keyword>
<feature type="short sequence motif" description="Nudix box" evidence="4">
    <location>
        <begin position="43"/>
        <end position="64"/>
    </location>
</feature>
<evidence type="ECO:0000259" key="5">
    <source>
        <dbReference type="PROSITE" id="PS51462"/>
    </source>
</evidence>
<dbReference type="CDD" id="cd03671">
    <property type="entry name" value="NUDIX_Ap4A_hydrolase_plant_like"/>
    <property type="match status" value="1"/>
</dbReference>
<name>A0A6S6QQT5_9HYPH</name>
<dbReference type="InterPro" id="IPR022927">
    <property type="entry name" value="RppH"/>
</dbReference>
<dbReference type="Pfam" id="PF00293">
    <property type="entry name" value="NUDIX"/>
    <property type="match status" value="1"/>
</dbReference>
<dbReference type="HAMAP" id="MF_00298">
    <property type="entry name" value="Nudix_RppH"/>
    <property type="match status" value="1"/>
</dbReference>
<comment type="cofactor">
    <cofactor evidence="1">
        <name>Mn(2+)</name>
        <dbReference type="ChEBI" id="CHEBI:29035"/>
    </cofactor>
</comment>
<sequence length="164" mass="18459">MPKLPYRPCVGVMLVNRDGLAFVGKRAPGGNEPTENVWQMPQGGIDEGEDPYEAALRELYEETNASSVELIGSTKGWVTYDLPPELVGVAWKGKYCGQKQKWFALRFTGKDKEIDVKKPGGGKHRPEFEDWRWEKIEKLPGLIVPFKRAAYEEVVAELLPLVKA</sequence>
<dbReference type="EMBL" id="AP023361">
    <property type="protein sequence ID" value="BCJ89421.1"/>
    <property type="molecule type" value="Genomic_DNA"/>
</dbReference>
<dbReference type="GO" id="GO:0034432">
    <property type="term" value="F:bis(5'-adenosyl)-pentaphosphatase activity"/>
    <property type="evidence" value="ECO:0007669"/>
    <property type="project" value="TreeGrafter"/>
</dbReference>
<proteinExistence type="inferred from homology"/>
<reference evidence="6 7" key="1">
    <citation type="submission" date="2020-08" db="EMBL/GenBank/DDBJ databases">
        <title>Genome sequence of Rhizobiales bacterium strain IZ6.</title>
        <authorList>
            <person name="Nakai R."/>
            <person name="Naganuma T."/>
        </authorList>
    </citation>
    <scope>NUCLEOTIDE SEQUENCE [LARGE SCALE GENOMIC DNA]</scope>
    <source>
        <strain evidence="6 7">IZ6</strain>
    </source>
</reference>
<dbReference type="GO" id="GO:0008893">
    <property type="term" value="F:guanosine-3',5'-bis(diphosphate) 3'-diphosphatase activity"/>
    <property type="evidence" value="ECO:0007669"/>
    <property type="project" value="TreeGrafter"/>
</dbReference>
<comment type="cofactor">
    <cofactor evidence="2">
        <name>Mg(2+)</name>
        <dbReference type="ChEBI" id="CHEBI:18420"/>
    </cofactor>
</comment>
<dbReference type="AlphaFoldDB" id="A0A6S6QQT5"/>
<dbReference type="Gene3D" id="3.90.79.10">
    <property type="entry name" value="Nucleoside Triphosphate Pyrophosphohydrolase"/>
    <property type="match status" value="1"/>
</dbReference>
<dbReference type="InterPro" id="IPR020084">
    <property type="entry name" value="NUDIX_hydrolase_CS"/>
</dbReference>
<dbReference type="InterPro" id="IPR015797">
    <property type="entry name" value="NUDIX_hydrolase-like_dom_sf"/>
</dbReference>
<comment type="similarity">
    <text evidence="4">Belongs to the Nudix hydrolase family. RppH subfamily.</text>
</comment>